<dbReference type="Pfam" id="PF06722">
    <property type="entry name" value="EryCIII-like_C"/>
    <property type="match status" value="1"/>
</dbReference>
<dbReference type="FunFam" id="3.40.50.2000:FF:000009">
    <property type="entry name" value="Sterol 3-beta-glucosyltransferase UGT80A2"/>
    <property type="match status" value="1"/>
</dbReference>
<feature type="region of interest" description="Disordered" evidence="2">
    <location>
        <begin position="33"/>
        <end position="89"/>
    </location>
</feature>
<dbReference type="EMBL" id="VJMH01006427">
    <property type="protein sequence ID" value="KAF0689621.1"/>
    <property type="molecule type" value="Genomic_DNA"/>
</dbReference>
<dbReference type="PANTHER" id="PTHR48050">
    <property type="entry name" value="STEROL 3-BETA-GLUCOSYLTRANSFERASE"/>
    <property type="match status" value="1"/>
</dbReference>
<evidence type="ECO:0000259" key="3">
    <source>
        <dbReference type="Pfam" id="PF03033"/>
    </source>
</evidence>
<dbReference type="Proteomes" id="UP000332933">
    <property type="component" value="Unassembled WGS sequence"/>
</dbReference>
<dbReference type="FunFam" id="3.40.50.2000:FF:000163">
    <property type="entry name" value="Sterol 3-beta-glucosyltransferase"/>
    <property type="match status" value="1"/>
</dbReference>
<reference evidence="6 7" key="1">
    <citation type="submission" date="2019-03" db="EMBL/GenBank/DDBJ databases">
        <authorList>
            <person name="Gaulin E."/>
            <person name="Dumas B."/>
        </authorList>
    </citation>
    <scope>NUCLEOTIDE SEQUENCE [LARGE SCALE GENOMIC DNA]</scope>
    <source>
        <strain evidence="6">CBS 568.67</strain>
    </source>
</reference>
<keyword evidence="7" id="KW-1185">Reference proteome</keyword>
<keyword evidence="1" id="KW-0808">Transferase</keyword>
<organism evidence="6 7">
    <name type="scientific">Aphanomyces stellatus</name>
    <dbReference type="NCBI Taxonomy" id="120398"/>
    <lineage>
        <taxon>Eukaryota</taxon>
        <taxon>Sar</taxon>
        <taxon>Stramenopiles</taxon>
        <taxon>Oomycota</taxon>
        <taxon>Saprolegniomycetes</taxon>
        <taxon>Saprolegniales</taxon>
        <taxon>Verrucalvaceae</taxon>
        <taxon>Aphanomyces</taxon>
    </lineage>
</organism>
<dbReference type="GO" id="GO:0005975">
    <property type="term" value="P:carbohydrate metabolic process"/>
    <property type="evidence" value="ECO:0007669"/>
    <property type="project" value="InterPro"/>
</dbReference>
<evidence type="ECO:0000313" key="6">
    <source>
        <dbReference type="EMBL" id="VFT95682.1"/>
    </source>
</evidence>
<evidence type="ECO:0000256" key="2">
    <source>
        <dbReference type="SAM" id="MobiDB-lite"/>
    </source>
</evidence>
<reference evidence="5" key="2">
    <citation type="submission" date="2019-06" db="EMBL/GenBank/DDBJ databases">
        <title>Genomics analysis of Aphanomyces spp. identifies a new class of oomycete effector associated with host adaptation.</title>
        <authorList>
            <person name="Gaulin E."/>
        </authorList>
    </citation>
    <scope>NUCLEOTIDE SEQUENCE</scope>
    <source>
        <strain evidence="5">CBS 578.67</strain>
    </source>
</reference>
<dbReference type="Pfam" id="PF03033">
    <property type="entry name" value="Glyco_transf_28"/>
    <property type="match status" value="1"/>
</dbReference>
<name>A0A485LD36_9STRA</name>
<feature type="compositionally biased region" description="Low complexity" evidence="2">
    <location>
        <begin position="44"/>
        <end position="89"/>
    </location>
</feature>
<dbReference type="EMBL" id="CAADRA010006448">
    <property type="protein sequence ID" value="VFT95682.1"/>
    <property type="molecule type" value="Genomic_DNA"/>
</dbReference>
<gene>
    <name evidence="6" type="primary">Aste57867_18952</name>
    <name evidence="5" type="ORF">As57867_018888</name>
    <name evidence="6" type="ORF">ASTE57867_18952</name>
</gene>
<sequence>MTDSIEPPRATTTGDTGGIFARLFSSAWYRADSGSTDPGSLVNAASSTGSSSPMSPASSSPSSPASSPSSPASSPSSPTSTPSSSPSSSLPVLTICILVVGTRGDVQPFAAIGQRLQADGHRVRLATHAIYRDYVVRDCGLEFYPLGGDPKELAAYMVKTGGLVIPMTLEGLAVDTPKNMRTIDAILHSTWPAVSAADPDDAAALPFRAHAIIANPVSYGHLHVAEKLGVPLHIMFPQPWVPTTQFPHPLANLAYDDVPKTRNHLSYHLFEALMWQGTEGMINRFREDVLGLRRLRVRAPSVLWDLHIPHSFLWSPALVPRPADWNPALYDVVGTVHDTTCGLYTPPLALEAFLDAGPPPIFVGFGSMVLPDPHATTRMIVAAATALHVRVLIQSGWSDMRDVATLSSDLVYFVGNCPHTWLFPKVAAVVHHGGAGTTAAGLVAGKPTLVVPFFGDQPFWGRAVVAAGVGAAPCPIAQLTTAILQDRFETLLSPEIRARAVALGRQMQAESGADGAVESFYAHLPVAAMRCTFTNAPATKWLARDKVPVCDACAHLFQTMASSSSPGAGQAVLEYHAVGYHLLGPLSALHGAAIGTTALAMEIGGAVAGIIAEPTKGFHEDGLVGAAKGAVRGLSNLVLRPLHGVVLLADHVVVGSGNLWRSRANQRSCGYDGREFWLRRRRRSIATPDDDGDGDSNNMEEATTSGRIVGVALTPDEKLAIQTTLRRLAVEFKAKSQDAPQVADKSHVDVVPICRPPSHTESALCTSVPPQSIHTIECSASGVLVVEYGDDDDDATSESSSDNDASSSSTTTTGQSIHRPVMTLSIVLLAIGCPAEVAMFAHVAAQLAIDGHRVRLAANPIFQALVSAPRNDEDTDRRVEFVPLAGNPTTVQAWMASMAASSSDEWTDTDAFFHSTWSAVSGNFTTDAIIAHPAVVVHVDLAERLGVPLHLCSAHPWSPTAAHPHLLVHGHAHHDDACVGSRQSYVAFDEFVTNALHRPLDAFRRHTLALPPRRRHHRRHHHKLPLWSEWQIPVSYFWDPELLPMPTDWDANHIQVAGFVSPPQASRPLGDHNNATYCPPTALAHFVHAGPVVAFVGLDAVDAATVQTVLAASSVRVVWRQAAPHAAAAVHIASSQLCVVDSTVPLAWLVACAHAVVHGAAPDIVHLLFQRPKPSLALPVTATEQFWAARLYEVRPATTLPPHVDAITDDNVLVLGKTIEALVDDLASPYEADNDPLNDISADTHDAVRRAVDWFYGHLPLEAMACDVLPNRVARVFDPRRQLKLSSDAALVASQLWPETDLAPYAPLHYKDHPTDDDRRPQPWTKAEYAKMVMAYHDQWHLFQSAAAPRVMTQPCERPVDVTAFWQSKQAAADARAALHVAYDRFVADHKLPAVLASLAAA</sequence>
<evidence type="ECO:0000313" key="7">
    <source>
        <dbReference type="Proteomes" id="UP000332933"/>
    </source>
</evidence>
<dbReference type="PANTHER" id="PTHR48050:SF13">
    <property type="entry name" value="STEROL 3-BETA-GLUCOSYLTRANSFERASE UGT80A2"/>
    <property type="match status" value="1"/>
</dbReference>
<dbReference type="InterPro" id="IPR002213">
    <property type="entry name" value="UDP_glucos_trans"/>
</dbReference>
<accession>A0A485LD36</accession>
<evidence type="ECO:0000256" key="1">
    <source>
        <dbReference type="ARBA" id="ARBA00022679"/>
    </source>
</evidence>
<proteinExistence type="predicted"/>
<dbReference type="SUPFAM" id="SSF53756">
    <property type="entry name" value="UDP-Glycosyltransferase/glycogen phosphorylase"/>
    <property type="match status" value="2"/>
</dbReference>
<feature type="domain" description="Glycosyltransferase family 28 N-terminal" evidence="3">
    <location>
        <begin position="95"/>
        <end position="245"/>
    </location>
</feature>
<dbReference type="GO" id="GO:0016906">
    <property type="term" value="F:sterol 3-beta-glucosyltransferase activity"/>
    <property type="evidence" value="ECO:0007669"/>
    <property type="project" value="UniProtKB-ARBA"/>
</dbReference>
<dbReference type="CDD" id="cd03784">
    <property type="entry name" value="GT1_Gtf-like"/>
    <property type="match status" value="1"/>
</dbReference>
<dbReference type="InterPro" id="IPR004276">
    <property type="entry name" value="GlycoTrans_28_N"/>
</dbReference>
<evidence type="ECO:0000259" key="4">
    <source>
        <dbReference type="Pfam" id="PF06722"/>
    </source>
</evidence>
<feature type="compositionally biased region" description="Low complexity" evidence="2">
    <location>
        <begin position="797"/>
        <end position="813"/>
    </location>
</feature>
<dbReference type="Gene3D" id="3.40.50.2000">
    <property type="entry name" value="Glycogen Phosphorylase B"/>
    <property type="match status" value="3"/>
</dbReference>
<evidence type="ECO:0000313" key="5">
    <source>
        <dbReference type="EMBL" id="KAF0689621.1"/>
    </source>
</evidence>
<dbReference type="InterPro" id="IPR010610">
    <property type="entry name" value="EryCIII-like_C"/>
</dbReference>
<feature type="domain" description="Erythromycin biosynthesis protein CIII-like C-terminal" evidence="4">
    <location>
        <begin position="382"/>
        <end position="510"/>
    </location>
</feature>
<dbReference type="OrthoDB" id="5835829at2759"/>
<feature type="region of interest" description="Disordered" evidence="2">
    <location>
        <begin position="789"/>
        <end position="815"/>
    </location>
</feature>
<dbReference type="InterPro" id="IPR050426">
    <property type="entry name" value="Glycosyltransferase_28"/>
</dbReference>
<protein>
    <submittedName>
        <fullName evidence="6">Aste57867_18952 protein</fullName>
    </submittedName>
</protein>